<accession>A0A3M8AJR1</accession>
<sequence>MNLKTSITAVLAAAAALSLAVAAPASAARPYLEHWSDHIEHIEQVEHDDWCTRDVVPFDVLYTEDAWGTFRFQQRGDGLYYGGSTFTSKFSWTNVETGATLSGISHGVDKDLHVTDNGDGKITIEVLHTGPTTYYDDNGDRLFIDTGRNFFSIVIDTNGTPSNPDDDKFVEFLGADVKGHFETENRDFCADIVEFIG</sequence>
<evidence type="ECO:0000256" key="1">
    <source>
        <dbReference type="SAM" id="SignalP"/>
    </source>
</evidence>
<evidence type="ECO:0000313" key="3">
    <source>
        <dbReference type="Proteomes" id="UP000275048"/>
    </source>
</evidence>
<keyword evidence="1" id="KW-0732">Signal</keyword>
<gene>
    <name evidence="2" type="ORF">EDM22_04395</name>
</gene>
<feature type="signal peptide" evidence="1">
    <location>
        <begin position="1"/>
        <end position="27"/>
    </location>
</feature>
<name>A0A3M8AJR1_9MICO</name>
<reference evidence="2 3" key="1">
    <citation type="submission" date="2018-10" db="EMBL/GenBank/DDBJ databases">
        <title>Isolation, diversity and antibacterial activity of antinobacteria from the wheat rhizosphere soil.</title>
        <authorList>
            <person name="Sun T."/>
        </authorList>
    </citation>
    <scope>NUCLEOTIDE SEQUENCE [LARGE SCALE GENOMIC DNA]</scope>
    <source>
        <strain evidence="2 3">SJ-23</strain>
    </source>
</reference>
<dbReference type="EMBL" id="RHHB01000004">
    <property type="protein sequence ID" value="RNB51279.1"/>
    <property type="molecule type" value="Genomic_DNA"/>
</dbReference>
<dbReference type="Proteomes" id="UP000275048">
    <property type="component" value="Unassembled WGS sequence"/>
</dbReference>
<evidence type="ECO:0000313" key="2">
    <source>
        <dbReference type="EMBL" id="RNB51279.1"/>
    </source>
</evidence>
<dbReference type="OrthoDB" id="3788955at2"/>
<proteinExistence type="predicted"/>
<organism evidence="2 3">
    <name type="scientific">Agromyces tardus</name>
    <dbReference type="NCBI Taxonomy" id="2583849"/>
    <lineage>
        <taxon>Bacteria</taxon>
        <taxon>Bacillati</taxon>
        <taxon>Actinomycetota</taxon>
        <taxon>Actinomycetes</taxon>
        <taxon>Micrococcales</taxon>
        <taxon>Microbacteriaceae</taxon>
        <taxon>Agromyces</taxon>
    </lineage>
</organism>
<dbReference type="RefSeq" id="WP_122935847.1">
    <property type="nucleotide sequence ID" value="NZ_JBHSNT010000060.1"/>
</dbReference>
<dbReference type="AlphaFoldDB" id="A0A3M8AJR1"/>
<keyword evidence="3" id="KW-1185">Reference proteome</keyword>
<feature type="chain" id="PRO_5018191431" evidence="1">
    <location>
        <begin position="28"/>
        <end position="197"/>
    </location>
</feature>
<protein>
    <submittedName>
        <fullName evidence="2">Uncharacterized protein</fullName>
    </submittedName>
</protein>
<comment type="caution">
    <text evidence="2">The sequence shown here is derived from an EMBL/GenBank/DDBJ whole genome shotgun (WGS) entry which is preliminary data.</text>
</comment>